<dbReference type="Pfam" id="PF03534">
    <property type="entry name" value="SpvB"/>
    <property type="match status" value="1"/>
</dbReference>
<evidence type="ECO:0000256" key="2">
    <source>
        <dbReference type="ARBA" id="ARBA00022525"/>
    </source>
</evidence>
<dbReference type="InterPro" id="IPR022045">
    <property type="entry name" value="TcdB_toxin_mid/N"/>
</dbReference>
<dbReference type="InterPro" id="IPR006530">
    <property type="entry name" value="YD"/>
</dbReference>
<keyword evidence="2" id="KW-0964">Secreted</keyword>
<dbReference type="PRINTS" id="PR01341">
    <property type="entry name" value="SALSPVBPROT"/>
</dbReference>
<accession>A0A0F4TPE8</accession>
<evidence type="ECO:0000256" key="3">
    <source>
        <dbReference type="ARBA" id="ARBA00023026"/>
    </source>
</evidence>
<dbReference type="GO" id="GO:0005737">
    <property type="term" value="C:cytoplasm"/>
    <property type="evidence" value="ECO:0007669"/>
    <property type="project" value="InterPro"/>
</dbReference>
<dbReference type="EMBL" id="LACD01000005">
    <property type="protein sequence ID" value="KJZ46338.1"/>
    <property type="molecule type" value="Genomic_DNA"/>
</dbReference>
<dbReference type="Pfam" id="PF12255">
    <property type="entry name" value="TcdB_toxin_midC"/>
    <property type="match status" value="1"/>
</dbReference>
<dbReference type="Proteomes" id="UP000033500">
    <property type="component" value="Unassembled WGS sequence"/>
</dbReference>
<organism evidence="7 8">
    <name type="scientific">Pseudomonas fluorescens</name>
    <dbReference type="NCBI Taxonomy" id="294"/>
    <lineage>
        <taxon>Bacteria</taxon>
        <taxon>Pseudomonadati</taxon>
        <taxon>Pseudomonadota</taxon>
        <taxon>Gammaproteobacteria</taxon>
        <taxon>Pseudomonadales</taxon>
        <taxon>Pseudomonadaceae</taxon>
        <taxon>Pseudomonas</taxon>
    </lineage>
</organism>
<gene>
    <name evidence="7" type="ORF">VC34_06390</name>
</gene>
<reference evidence="7 8" key="1">
    <citation type="submission" date="2015-03" db="EMBL/GenBank/DDBJ databases">
        <title>Comparative genomics of Pseudomonas insights into diversity of traits involved in vanlence and defense.</title>
        <authorList>
            <person name="Qin Y."/>
        </authorList>
    </citation>
    <scope>NUCLEOTIDE SEQUENCE [LARGE SCALE GENOMIC DNA]</scope>
    <source>
        <strain evidence="7 8">C3</strain>
    </source>
</reference>
<dbReference type="PATRIC" id="fig|294.131.peg.5324"/>
<evidence type="ECO:0000259" key="6">
    <source>
        <dbReference type="Pfam" id="PF12256"/>
    </source>
</evidence>
<feature type="domain" description="Insecticide toxin TcdB middle/N-terminal" evidence="6">
    <location>
        <begin position="642"/>
        <end position="816"/>
    </location>
</feature>
<dbReference type="Pfam" id="PF12256">
    <property type="entry name" value="TcdB_toxin_midN"/>
    <property type="match status" value="1"/>
</dbReference>
<evidence type="ECO:0000259" key="5">
    <source>
        <dbReference type="Pfam" id="PF12255"/>
    </source>
</evidence>
<dbReference type="InterPro" id="IPR003284">
    <property type="entry name" value="Sal_SpvB"/>
</dbReference>
<dbReference type="SUPFAM" id="SSF69318">
    <property type="entry name" value="Integrin alpha N-terminal domain"/>
    <property type="match status" value="1"/>
</dbReference>
<comment type="subcellular location">
    <subcellularLocation>
        <location evidence="1">Secreted</location>
    </subcellularLocation>
</comment>
<dbReference type="InterPro" id="IPR028994">
    <property type="entry name" value="Integrin_alpha_N"/>
</dbReference>
<dbReference type="NCBIfam" id="TIGR01643">
    <property type="entry name" value="YD_repeat_2x"/>
    <property type="match status" value="1"/>
</dbReference>
<evidence type="ECO:0000313" key="8">
    <source>
        <dbReference type="Proteomes" id="UP000033500"/>
    </source>
</evidence>
<evidence type="ECO:0000256" key="1">
    <source>
        <dbReference type="ARBA" id="ARBA00004613"/>
    </source>
</evidence>
<protein>
    <recommendedName>
        <fullName evidence="9">Toxin</fullName>
    </recommendedName>
</protein>
<evidence type="ECO:0008006" key="9">
    <source>
        <dbReference type="Google" id="ProtNLM"/>
    </source>
</evidence>
<keyword evidence="3" id="KW-0843">Virulence</keyword>
<dbReference type="InterPro" id="IPR022044">
    <property type="entry name" value="TcdB_toxin_mid/C"/>
</dbReference>
<proteinExistence type="predicted"/>
<sequence length="1513" mass="170429">MSEQTSIPVAPPALPKGGGAIQSIGNGLGPVGSSGAASCEIPLPVSPGRGYAPALALSYSSAQGNGVFGLGWKLSLPAVTRHTRLGVPAYTHDDLFVGPSGEVWMPERDKTTGAIKSSHTMCSDGKQRVQHTVVRYRPRIEAAFDLIEHWSSATNKPGFWLIHSADGSQHLYGKTPSAHRADPDASVRVGEWLLEESMNAHGEHILYEYTADEAATQGSADYRAQRYLSRVRYGNFHADSQLYLCKVDGLNDKKWHFELCFDYGERGISLEDTPGYEGTLPYSVRSDPFSEFAYGFELGTQRLCQQVLMFHYFPDETPMGREPVLVRRLLLQYQTGALSYNCLSAALTQAFGAKANEFQPPLEFTYTDFTLKPEARHFKPFEALARLNHQERFQFVDLLGEGLPGILHRTDKSWRYSQPLRDDNGGDHVMYAPWRELPRIPLADSRKSPRQFLGDLSGDGRPDWVVAHPEFSGFFTLNSNGEWSNFTSFTAVPTEFFHPQGQLASLMGTGCSDLIMIGPRSVRLYANQNQTGFASATEVSRHTDEDNLPQPGNSPGELVAFSDLLGSGQQHLIRIRHNEVKCWPNLGRGRFGKGRVIATLDFSYEQFDASRVLLADLDGSGAADLIYLQPDCARIFMNHGGNKLGPAIDLPWPEGLRHDRLCKVSAADLQGVGCSSLVFSVPGEENRHWRYDFIDTKPYLLKSTNNNMGASGSVSYRSSAQEWLDEKKQLLKNNKPAISRLPFPLFLVKQQTQYDEITGNRLTQRFKYRRGFYDSTEREFRGFGLLQQSDSPTTRGSTENSPHTSATLTKTWFHTGEEVDPSNLGYNRSDTTAVALNATALEMGESWGPAERTQVVDTIRHKQARRREFARSLSGHTLRVETYGQDQDPKAKHPYSVQQHRYLIREFRGLGKHSPYSIVHPAVVESINYQYERIPDDPRCTHTINLERDSYGHLTHSLEICYARRKTATDSPPFTDTWQNKWWGDAHDEDQQYYYLNETKAQFINVNTQGRRLGLRYLQRTNALKLPKAPSAGGLEPNAINYENMLELSKSATWKTRRVMTGLSLQRYRKPDASGTFADGQASVEALVDHLEVAELNELALKAYDVLKLKPGNASFDMTKKLQGSGYKKMPIALAADKAWDKQGKLWSVRRGFTTYTKLDGFFRALTFKESQQHGPTAITYDAYYCLTTTVKLPDNCTTTASNIDYRTLQPKQITDPNGNVQEALYDAVGQVQAVSYHKSNSGEDIGFKPIATYTRHYDDRPDIAIENPGRALQDVASAYFYSPLSWMGHIAATTTQEQDWRKHAVAQGDLLPSGHVRASARTRLADLSTKTPYEQKLQTLIESVAREPVHCATMQADRFHSDSERQTRIAVVCRDGFGRQLQSKQKVEPGMAWIVNEGGTLTRLNDKPQEREVNLRWRVSERIEYDNKGLVIRTYRPYFSDRHRYINDESLRQSGLCDQHFHDPLGRLIRVINADGNERRYTYHPWYSITEDENDTRLDTATDDSTTHGGEV</sequence>
<evidence type="ECO:0000313" key="7">
    <source>
        <dbReference type="EMBL" id="KJZ46338.1"/>
    </source>
</evidence>
<feature type="region of interest" description="Disordered" evidence="4">
    <location>
        <begin position="787"/>
        <end position="808"/>
    </location>
</feature>
<name>A0A0F4TPE8_PSEFL</name>
<evidence type="ECO:0000256" key="4">
    <source>
        <dbReference type="SAM" id="MobiDB-lite"/>
    </source>
</evidence>
<dbReference type="GO" id="GO:0005576">
    <property type="term" value="C:extracellular region"/>
    <property type="evidence" value="ECO:0007669"/>
    <property type="project" value="UniProtKB-SubCell"/>
</dbReference>
<dbReference type="Gene3D" id="2.180.10.10">
    <property type="entry name" value="RHS repeat-associated core"/>
    <property type="match status" value="1"/>
</dbReference>
<feature type="domain" description="Insecticide toxin TcdB middle/C-terminal" evidence="5">
    <location>
        <begin position="869"/>
        <end position="1015"/>
    </location>
</feature>
<dbReference type="RefSeq" id="WP_046045764.1">
    <property type="nucleotide sequence ID" value="NZ_LACD01000005.1"/>
</dbReference>
<comment type="caution">
    <text evidence="7">The sequence shown here is derived from an EMBL/GenBank/DDBJ whole genome shotgun (WGS) entry which is preliminary data.</text>
</comment>